<accession>A0ABP9Z652</accession>
<dbReference type="Proteomes" id="UP001473302">
    <property type="component" value="Unassembled WGS sequence"/>
</dbReference>
<evidence type="ECO:0000256" key="6">
    <source>
        <dbReference type="ARBA" id="ARBA00023242"/>
    </source>
</evidence>
<keyword evidence="6" id="KW-0539">Nucleus</keyword>
<evidence type="ECO:0000256" key="2">
    <source>
        <dbReference type="ARBA" id="ARBA00022723"/>
    </source>
</evidence>
<dbReference type="SUPFAM" id="SSF57667">
    <property type="entry name" value="beta-beta-alpha zinc fingers"/>
    <property type="match status" value="1"/>
</dbReference>
<dbReference type="PANTHER" id="PTHR40626">
    <property type="entry name" value="MIP31509P"/>
    <property type="match status" value="1"/>
</dbReference>
<dbReference type="InterPro" id="IPR013087">
    <property type="entry name" value="Znf_C2H2_type"/>
</dbReference>
<dbReference type="PROSITE" id="PS00028">
    <property type="entry name" value="ZINC_FINGER_C2H2_1"/>
    <property type="match status" value="1"/>
</dbReference>
<evidence type="ECO:0000256" key="7">
    <source>
        <dbReference type="PROSITE-ProRule" id="PRU00042"/>
    </source>
</evidence>
<keyword evidence="4 7" id="KW-0863">Zinc-finger</keyword>
<evidence type="ECO:0000256" key="4">
    <source>
        <dbReference type="ARBA" id="ARBA00022771"/>
    </source>
</evidence>
<evidence type="ECO:0000256" key="3">
    <source>
        <dbReference type="ARBA" id="ARBA00022737"/>
    </source>
</evidence>
<keyword evidence="3" id="KW-0677">Repeat</keyword>
<dbReference type="InterPro" id="IPR051059">
    <property type="entry name" value="VerF-like"/>
</dbReference>
<evidence type="ECO:0000256" key="1">
    <source>
        <dbReference type="ARBA" id="ARBA00004123"/>
    </source>
</evidence>
<evidence type="ECO:0000259" key="9">
    <source>
        <dbReference type="PROSITE" id="PS50157"/>
    </source>
</evidence>
<organism evidence="10 11">
    <name type="scientific">Mucor flavus</name>
    <dbReference type="NCBI Taxonomy" id="439312"/>
    <lineage>
        <taxon>Eukaryota</taxon>
        <taxon>Fungi</taxon>
        <taxon>Fungi incertae sedis</taxon>
        <taxon>Mucoromycota</taxon>
        <taxon>Mucoromycotina</taxon>
        <taxon>Mucoromycetes</taxon>
        <taxon>Mucorales</taxon>
        <taxon>Mucorineae</taxon>
        <taxon>Mucoraceae</taxon>
        <taxon>Mucor</taxon>
    </lineage>
</organism>
<feature type="domain" description="C2H2-type" evidence="9">
    <location>
        <begin position="48"/>
        <end position="77"/>
    </location>
</feature>
<dbReference type="InterPro" id="IPR036236">
    <property type="entry name" value="Znf_C2H2_sf"/>
</dbReference>
<proteinExistence type="predicted"/>
<evidence type="ECO:0000313" key="10">
    <source>
        <dbReference type="EMBL" id="GAA5814559.1"/>
    </source>
</evidence>
<keyword evidence="11" id="KW-1185">Reference proteome</keyword>
<evidence type="ECO:0000256" key="5">
    <source>
        <dbReference type="ARBA" id="ARBA00022833"/>
    </source>
</evidence>
<comment type="caution">
    <text evidence="10">The sequence shown here is derived from an EMBL/GenBank/DDBJ whole genome shotgun (WGS) entry which is preliminary data.</text>
</comment>
<feature type="region of interest" description="Disordered" evidence="8">
    <location>
        <begin position="67"/>
        <end position="97"/>
    </location>
</feature>
<feature type="region of interest" description="Disordered" evidence="8">
    <location>
        <begin position="253"/>
        <end position="272"/>
    </location>
</feature>
<dbReference type="Gene3D" id="3.30.160.60">
    <property type="entry name" value="Classic Zinc Finger"/>
    <property type="match status" value="2"/>
</dbReference>
<dbReference type="PANTHER" id="PTHR40626:SF32">
    <property type="entry name" value="ZINC FINGER PROTEIN RST2"/>
    <property type="match status" value="1"/>
</dbReference>
<evidence type="ECO:0000256" key="8">
    <source>
        <dbReference type="SAM" id="MobiDB-lite"/>
    </source>
</evidence>
<feature type="region of interest" description="Disordered" evidence="8">
    <location>
        <begin position="197"/>
        <end position="229"/>
    </location>
</feature>
<sequence length="369" mass="41828">MPQKKRQSARKSEPKVFRCTGFGDCNMVFTRSEHLARHARKHTGEKPFKCVVPTCNRMFSRFDNMMQHTHTHSRTKKKDSSDLSVGMLSPKSVPEDNSMMHVPALPNSPISSFNEHQKIASRSFDSPTVYYTQPYGQTIRPPSPASDEDYTKCHTPYYAYSQPTWSPMHTTPSTSPHLYHPIPSTVSIPPTPVYSPCPSEAGSYYQARQHTPESVSSSSSSHTDYYRRNSIQSETQYKRCLSRDELLTPIRELNIPNRYSPPSAQDDSISDDDYNQRQMPINSYARTNPSAYKSIDGVDITQDEYEALQGFSKFCAQPVVCKERSPITLPPLNESRIAALTCYANLFSQVHAFRQLVSTVPESFQRGSI</sequence>
<keyword evidence="5" id="KW-0862">Zinc</keyword>
<dbReference type="EMBL" id="BAABUK010000021">
    <property type="protein sequence ID" value="GAA5814559.1"/>
    <property type="molecule type" value="Genomic_DNA"/>
</dbReference>
<reference evidence="10 11" key="1">
    <citation type="submission" date="2024-04" db="EMBL/GenBank/DDBJ databases">
        <title>genome sequences of Mucor flavus KT1a and Helicostylum pulchrum KT1b strains isolated from the surface of a dry-aged beef.</title>
        <authorList>
            <person name="Toyotome T."/>
            <person name="Hosono M."/>
            <person name="Torimaru M."/>
            <person name="Fukuda K."/>
            <person name="Mikami N."/>
        </authorList>
    </citation>
    <scope>NUCLEOTIDE SEQUENCE [LARGE SCALE GENOMIC DNA]</scope>
    <source>
        <strain evidence="10 11">KT1a</strain>
    </source>
</reference>
<evidence type="ECO:0000313" key="11">
    <source>
        <dbReference type="Proteomes" id="UP001473302"/>
    </source>
</evidence>
<dbReference type="SMART" id="SM00355">
    <property type="entry name" value="ZnF_C2H2"/>
    <property type="match status" value="2"/>
</dbReference>
<name>A0ABP9Z652_9FUNG</name>
<gene>
    <name evidence="10" type="ORF">MFLAVUS_008057</name>
</gene>
<dbReference type="Pfam" id="PF00096">
    <property type="entry name" value="zf-C2H2"/>
    <property type="match status" value="1"/>
</dbReference>
<keyword evidence="2" id="KW-0479">Metal-binding</keyword>
<comment type="subcellular location">
    <subcellularLocation>
        <location evidence="1">Nucleus</location>
    </subcellularLocation>
</comment>
<feature type="domain" description="C2H2-type" evidence="9">
    <location>
        <begin position="17"/>
        <end position="47"/>
    </location>
</feature>
<protein>
    <recommendedName>
        <fullName evidence="9">C2H2-type domain-containing protein</fullName>
    </recommendedName>
</protein>
<dbReference type="PROSITE" id="PS50157">
    <property type="entry name" value="ZINC_FINGER_C2H2_2"/>
    <property type="match status" value="2"/>
</dbReference>